<sequence length="99" mass="10458">MHVAAVVSNFFSCDGGSILEDSVCKSPDSVADPAEIAMEIGLAKTIVPAILPTNRMAIVRTIVRTIDQAIVQDNSTFTSPSFLDSGITIPVYSRSDTVA</sequence>
<proteinExistence type="predicted"/>
<comment type="caution">
    <text evidence="1">The sequence shown here is derived from an EMBL/GenBank/DDBJ whole genome shotgun (WGS) entry which is preliminary data.</text>
</comment>
<keyword evidence="2" id="KW-1185">Reference proteome</keyword>
<dbReference type="AlphaFoldDB" id="A0A9X3Z2N4"/>
<name>A0A9X3Z2N4_9BACL</name>
<evidence type="ECO:0000313" key="2">
    <source>
        <dbReference type="Proteomes" id="UP001151071"/>
    </source>
</evidence>
<gene>
    <name evidence="1" type="ORF">O3V59_06280</name>
</gene>
<dbReference type="Proteomes" id="UP001151071">
    <property type="component" value="Unassembled WGS sequence"/>
</dbReference>
<reference evidence="1" key="1">
    <citation type="submission" date="2022-12" db="EMBL/GenBank/DDBJ databases">
        <title>Draft genome sequence of the thermophilic strain Brevibacillus thermoruber HT42, isolated from Los Humeros, Puebla, Mexico, with biotechnological potential.</title>
        <authorList>
            <person name="Lara Sanchez J."/>
            <person name="Solis Palacios R."/>
            <person name="Bustos Baena A.S."/>
            <person name="Ruz Baez A.E."/>
            <person name="Espinosa Luna G."/>
            <person name="Oliart Ros R.M."/>
        </authorList>
    </citation>
    <scope>NUCLEOTIDE SEQUENCE</scope>
    <source>
        <strain evidence="1">HT42</strain>
    </source>
</reference>
<accession>A0A9X3Z2N4</accession>
<organism evidence="1 2">
    <name type="scientific">Brevibacillus thermoruber</name>
    <dbReference type="NCBI Taxonomy" id="33942"/>
    <lineage>
        <taxon>Bacteria</taxon>
        <taxon>Bacillati</taxon>
        <taxon>Bacillota</taxon>
        <taxon>Bacilli</taxon>
        <taxon>Bacillales</taxon>
        <taxon>Paenibacillaceae</taxon>
        <taxon>Brevibacillus</taxon>
    </lineage>
</organism>
<protein>
    <submittedName>
        <fullName evidence="1">Uncharacterized protein</fullName>
    </submittedName>
</protein>
<dbReference type="EMBL" id="JAPYYP010000005">
    <property type="protein sequence ID" value="MDA5107957.1"/>
    <property type="molecule type" value="Genomic_DNA"/>
</dbReference>
<dbReference type="RefSeq" id="WP_035297207.1">
    <property type="nucleotide sequence ID" value="NZ_JAPYYP010000005.1"/>
</dbReference>
<evidence type="ECO:0000313" key="1">
    <source>
        <dbReference type="EMBL" id="MDA5107957.1"/>
    </source>
</evidence>